<dbReference type="Gene3D" id="1.20.1250.20">
    <property type="entry name" value="MFS general substrate transporter like domains"/>
    <property type="match status" value="1"/>
</dbReference>
<dbReference type="AlphaFoldDB" id="A0A923FJE4"/>
<reference evidence="9" key="3">
    <citation type="submission" date="2021-06" db="EMBL/GenBank/DDBJ databases">
        <title>Updating the genus Pseudomonas: Description of 43 new species and partition of the Pseudomonas putida group.</title>
        <authorList>
            <person name="Girard L."/>
            <person name="Lood C."/>
            <person name="Vandamme P."/>
            <person name="Rokni-Zadeh H."/>
            <person name="Van Noort V."/>
            <person name="Hofte M."/>
            <person name="Lavigne R."/>
            <person name="De Mot R."/>
        </authorList>
    </citation>
    <scope>NUCLEOTIDE SEQUENCE</scope>
    <source>
        <strain evidence="9">SWRI102</strain>
    </source>
</reference>
<dbReference type="Pfam" id="PF07690">
    <property type="entry name" value="MFS_1"/>
    <property type="match status" value="1"/>
</dbReference>
<feature type="transmembrane region" description="Helical" evidence="7">
    <location>
        <begin position="297"/>
        <end position="319"/>
    </location>
</feature>
<evidence type="ECO:0000313" key="10">
    <source>
        <dbReference type="Proteomes" id="UP000659438"/>
    </source>
</evidence>
<reference evidence="8" key="2">
    <citation type="submission" date="2020-07" db="EMBL/GenBank/DDBJ databases">
        <authorList>
            <person name="Lood C."/>
            <person name="Girard L."/>
        </authorList>
    </citation>
    <scope>NUCLEOTIDE SEQUENCE</scope>
    <source>
        <strain evidence="8">SWRI102</strain>
    </source>
</reference>
<dbReference type="GO" id="GO:0022857">
    <property type="term" value="F:transmembrane transporter activity"/>
    <property type="evidence" value="ECO:0007669"/>
    <property type="project" value="InterPro"/>
</dbReference>
<evidence type="ECO:0000256" key="4">
    <source>
        <dbReference type="ARBA" id="ARBA00022692"/>
    </source>
</evidence>
<evidence type="ECO:0000313" key="9">
    <source>
        <dbReference type="EMBL" id="MBV4551297.1"/>
    </source>
</evidence>
<keyword evidence="5 7" id="KW-1133">Transmembrane helix</keyword>
<feature type="transmembrane region" description="Helical" evidence="7">
    <location>
        <begin position="72"/>
        <end position="92"/>
    </location>
</feature>
<evidence type="ECO:0000313" key="8">
    <source>
        <dbReference type="EMBL" id="MBC3393844.1"/>
    </source>
</evidence>
<evidence type="ECO:0000256" key="1">
    <source>
        <dbReference type="ARBA" id="ARBA00004651"/>
    </source>
</evidence>
<name>A0A923FJE4_9PSED</name>
<dbReference type="InterPro" id="IPR036259">
    <property type="entry name" value="MFS_trans_sf"/>
</dbReference>
<feature type="transmembrane region" description="Helical" evidence="7">
    <location>
        <begin position="331"/>
        <end position="357"/>
    </location>
</feature>
<accession>A0A923FJE4</accession>
<dbReference type="InterPro" id="IPR011701">
    <property type="entry name" value="MFS"/>
</dbReference>
<feature type="transmembrane region" description="Helical" evidence="7">
    <location>
        <begin position="44"/>
        <end position="65"/>
    </location>
</feature>
<dbReference type="GO" id="GO:0005886">
    <property type="term" value="C:plasma membrane"/>
    <property type="evidence" value="ECO:0007669"/>
    <property type="project" value="UniProtKB-SubCell"/>
</dbReference>
<keyword evidence="3" id="KW-1003">Cell membrane</keyword>
<evidence type="ECO:0000256" key="5">
    <source>
        <dbReference type="ARBA" id="ARBA00022989"/>
    </source>
</evidence>
<dbReference type="SUPFAM" id="SSF103473">
    <property type="entry name" value="MFS general substrate transporter"/>
    <property type="match status" value="1"/>
</dbReference>
<reference evidence="8 10" key="1">
    <citation type="journal article" date="2020" name="Microorganisms">
        <title>Reliable Identification of Environmental Pseudomonas Isolates Using the rpoD Gene.</title>
        <authorList>
            <consortium name="The Broad Institute Genome Sequencing Platform"/>
            <person name="Girard L."/>
            <person name="Lood C."/>
            <person name="Rokni-Zadeh H."/>
            <person name="van Noort V."/>
            <person name="Lavigne R."/>
            <person name="De Mot R."/>
        </authorList>
    </citation>
    <scope>NUCLEOTIDE SEQUENCE</scope>
    <source>
        <strain evidence="8 10">SWRI102</strain>
    </source>
</reference>
<keyword evidence="6 7" id="KW-0472">Membrane</keyword>
<dbReference type="InterPro" id="IPR050171">
    <property type="entry name" value="MFS_Transporters"/>
</dbReference>
<organism evidence="8">
    <name type="scientific">Pseudomonas marvdashtae</name>
    <dbReference type="NCBI Taxonomy" id="2745500"/>
    <lineage>
        <taxon>Bacteria</taxon>
        <taxon>Pseudomonadati</taxon>
        <taxon>Pseudomonadota</taxon>
        <taxon>Gammaproteobacteria</taxon>
        <taxon>Pseudomonadales</taxon>
        <taxon>Pseudomonadaceae</taxon>
        <taxon>Pseudomonas</taxon>
    </lineage>
</organism>
<feature type="transmembrane region" description="Helical" evidence="7">
    <location>
        <begin position="159"/>
        <end position="177"/>
    </location>
</feature>
<evidence type="ECO:0000256" key="2">
    <source>
        <dbReference type="ARBA" id="ARBA00022448"/>
    </source>
</evidence>
<feature type="transmembrane region" description="Helical" evidence="7">
    <location>
        <begin position="363"/>
        <end position="382"/>
    </location>
</feature>
<feature type="transmembrane region" description="Helical" evidence="7">
    <location>
        <begin position="270"/>
        <end position="291"/>
    </location>
</feature>
<comment type="subcellular location">
    <subcellularLocation>
        <location evidence="1">Cell membrane</location>
        <topology evidence="1">Multi-pass membrane protein</topology>
    </subcellularLocation>
</comment>
<keyword evidence="10" id="KW-1185">Reference proteome</keyword>
<dbReference type="EMBL" id="JABWQX020000001">
    <property type="protein sequence ID" value="MBV4551297.1"/>
    <property type="molecule type" value="Genomic_DNA"/>
</dbReference>
<gene>
    <name evidence="9" type="ORF">HU742_009150</name>
    <name evidence="8" type="ORF">HU742_01405</name>
</gene>
<dbReference type="PANTHER" id="PTHR23517:SF14">
    <property type="entry name" value="PUTATIVE-RELATED"/>
    <property type="match status" value="1"/>
</dbReference>
<feature type="transmembrane region" description="Helical" evidence="7">
    <location>
        <begin position="130"/>
        <end position="153"/>
    </location>
</feature>
<evidence type="ECO:0000256" key="6">
    <source>
        <dbReference type="ARBA" id="ARBA00023136"/>
    </source>
</evidence>
<dbReference type="EMBL" id="JABWQX010000001">
    <property type="protein sequence ID" value="MBC3393844.1"/>
    <property type="molecule type" value="Genomic_DNA"/>
</dbReference>
<dbReference type="RefSeq" id="WP_186642280.1">
    <property type="nucleotide sequence ID" value="NZ_JABWQX020000001.1"/>
</dbReference>
<feature type="transmembrane region" description="Helical" evidence="7">
    <location>
        <begin position="98"/>
        <end position="118"/>
    </location>
</feature>
<feature type="transmembrane region" description="Helical" evidence="7">
    <location>
        <begin position="239"/>
        <end position="258"/>
    </location>
</feature>
<protein>
    <submittedName>
        <fullName evidence="8">MFS transporter</fullName>
    </submittedName>
</protein>
<dbReference type="Proteomes" id="UP000659438">
    <property type="component" value="Unassembled WGS sequence"/>
</dbReference>
<keyword evidence="4 7" id="KW-0812">Transmembrane</keyword>
<dbReference type="PANTHER" id="PTHR23517">
    <property type="entry name" value="RESISTANCE PROTEIN MDTM, PUTATIVE-RELATED-RELATED"/>
    <property type="match status" value="1"/>
</dbReference>
<sequence>MTNLNSNMRNVVVLRLLFVMANALGPFAALFLQRHYHFDSSEVAVVITLMSVFFLVGNLFGGVLVKHYSFRILLASSSFCSFVCLLGAMLLGAPVASVATVLLFMFFAGLVTPVFSLLTSLAANDSNRIVFFGYLHLASNLGGALLFVIGGYLLGLGSVYLIVFATLVSLLCLASSVSLRLPTNHHSADATVESSKGLIVNLPRIVVLAGAMFFALAVLDAQREYHLPLWLTELTAGEAASLFGAVGIVNALLVILLTQPLIALTSRLGPLTNFALAAIFYSIGFGAYAIFEHTVLILLFVFFWTLGEILSVTYITALISQKVSLTSQAALFSFVPVVLAGARIVSVGLGASLIAGVGFKLSWAFYGGLGIVLGAIFFWIGARSKKLSRRSGAEAKGTV</sequence>
<feature type="transmembrane region" description="Helical" evidence="7">
    <location>
        <begin position="198"/>
        <end position="219"/>
    </location>
</feature>
<keyword evidence="2" id="KW-0813">Transport</keyword>
<evidence type="ECO:0000256" key="7">
    <source>
        <dbReference type="SAM" id="Phobius"/>
    </source>
</evidence>
<evidence type="ECO:0000256" key="3">
    <source>
        <dbReference type="ARBA" id="ARBA00022475"/>
    </source>
</evidence>
<feature type="transmembrane region" description="Helical" evidence="7">
    <location>
        <begin position="12"/>
        <end position="32"/>
    </location>
</feature>
<proteinExistence type="predicted"/>
<comment type="caution">
    <text evidence="8">The sequence shown here is derived from an EMBL/GenBank/DDBJ whole genome shotgun (WGS) entry which is preliminary data.</text>
</comment>